<dbReference type="Gene3D" id="3.20.20.300">
    <property type="entry name" value="Glycoside hydrolase, family 3, N-terminal domain"/>
    <property type="match status" value="1"/>
</dbReference>
<name>A0A6G0XK34_9STRA</name>
<dbReference type="InterPro" id="IPR036962">
    <property type="entry name" value="Glyco_hydro_3_N_sf"/>
</dbReference>
<dbReference type="EC" id="3.2.1.21" evidence="3"/>
<gene>
    <name evidence="9" type="ORF">Ae201684_004041</name>
</gene>
<dbReference type="PANTHER" id="PTHR30620:SF16">
    <property type="entry name" value="LYSOSOMAL BETA GLUCOSIDASE"/>
    <property type="match status" value="1"/>
</dbReference>
<dbReference type="GO" id="GO:0008422">
    <property type="term" value="F:beta-glucosidase activity"/>
    <property type="evidence" value="ECO:0007669"/>
    <property type="project" value="UniProtKB-EC"/>
</dbReference>
<proteinExistence type="inferred from homology"/>
<sequence length="166" mass="17868">MKLKAPTCLLLCLATLAHGYDLEVPQAIVDKMSVDELIGAMTQVNIDYIMTANKTVNATSVQELADQYVGSMLNTPITDGSDTPPLSAPKWRDVITKIQDIHAKAGRPIVYGLDSVHGANDVKDAVLFPQQINIGATFNPKFAKSMGTVAARDTKAGGMNWLFAHP</sequence>
<evidence type="ECO:0000256" key="7">
    <source>
        <dbReference type="SAM" id="SignalP"/>
    </source>
</evidence>
<keyword evidence="5" id="KW-0378">Hydrolase</keyword>
<keyword evidence="10" id="KW-1185">Reference proteome</keyword>
<evidence type="ECO:0000256" key="4">
    <source>
        <dbReference type="ARBA" id="ARBA00022729"/>
    </source>
</evidence>
<keyword evidence="4 7" id="KW-0732">Signal</keyword>
<evidence type="ECO:0000313" key="10">
    <source>
        <dbReference type="Proteomes" id="UP000481153"/>
    </source>
</evidence>
<feature type="chain" id="PRO_5026315827" description="beta-glucosidase" evidence="7">
    <location>
        <begin position="20"/>
        <end position="166"/>
    </location>
</feature>
<dbReference type="InterPro" id="IPR001764">
    <property type="entry name" value="Glyco_hydro_3_N"/>
</dbReference>
<evidence type="ECO:0000256" key="3">
    <source>
        <dbReference type="ARBA" id="ARBA00012744"/>
    </source>
</evidence>
<evidence type="ECO:0000259" key="8">
    <source>
        <dbReference type="Pfam" id="PF00933"/>
    </source>
</evidence>
<reference evidence="9 10" key="1">
    <citation type="submission" date="2019-07" db="EMBL/GenBank/DDBJ databases">
        <title>Genomics analysis of Aphanomyces spp. identifies a new class of oomycete effector associated with host adaptation.</title>
        <authorList>
            <person name="Gaulin E."/>
        </authorList>
    </citation>
    <scope>NUCLEOTIDE SEQUENCE [LARGE SCALE GENOMIC DNA]</scope>
    <source>
        <strain evidence="9 10">ATCC 201684</strain>
    </source>
</reference>
<dbReference type="AlphaFoldDB" id="A0A6G0XK34"/>
<dbReference type="Pfam" id="PF00933">
    <property type="entry name" value="Glyco_hydro_3"/>
    <property type="match status" value="1"/>
</dbReference>
<evidence type="ECO:0000256" key="1">
    <source>
        <dbReference type="ARBA" id="ARBA00000448"/>
    </source>
</evidence>
<keyword evidence="6" id="KW-0326">Glycosidase</keyword>
<accession>A0A6G0XK34</accession>
<evidence type="ECO:0000256" key="6">
    <source>
        <dbReference type="ARBA" id="ARBA00023295"/>
    </source>
</evidence>
<protein>
    <recommendedName>
        <fullName evidence="3">beta-glucosidase</fullName>
        <ecNumber evidence="3">3.2.1.21</ecNumber>
    </recommendedName>
</protein>
<evidence type="ECO:0000256" key="2">
    <source>
        <dbReference type="ARBA" id="ARBA00005336"/>
    </source>
</evidence>
<dbReference type="SUPFAM" id="SSF51445">
    <property type="entry name" value="(Trans)glycosidases"/>
    <property type="match status" value="1"/>
</dbReference>
<dbReference type="VEuPathDB" id="FungiDB:AeMF1_008118"/>
<feature type="domain" description="Glycoside hydrolase family 3 N-terminal" evidence="8">
    <location>
        <begin position="34"/>
        <end position="164"/>
    </location>
</feature>
<evidence type="ECO:0000313" key="9">
    <source>
        <dbReference type="EMBL" id="KAF0740670.1"/>
    </source>
</evidence>
<dbReference type="PANTHER" id="PTHR30620">
    <property type="entry name" value="PERIPLASMIC BETA-GLUCOSIDASE-RELATED"/>
    <property type="match status" value="1"/>
</dbReference>
<dbReference type="InterPro" id="IPR017853">
    <property type="entry name" value="GH"/>
</dbReference>
<comment type="similarity">
    <text evidence="2">Belongs to the glycosyl hydrolase 3 family.</text>
</comment>
<comment type="caution">
    <text evidence="9">The sequence shown here is derived from an EMBL/GenBank/DDBJ whole genome shotgun (WGS) entry which is preliminary data.</text>
</comment>
<dbReference type="Proteomes" id="UP000481153">
    <property type="component" value="Unassembled WGS sequence"/>
</dbReference>
<dbReference type="InterPro" id="IPR051915">
    <property type="entry name" value="Cellulose_Degrad_GH3"/>
</dbReference>
<dbReference type="EMBL" id="VJMJ01000048">
    <property type="protein sequence ID" value="KAF0740670.1"/>
    <property type="molecule type" value="Genomic_DNA"/>
</dbReference>
<dbReference type="GO" id="GO:0009251">
    <property type="term" value="P:glucan catabolic process"/>
    <property type="evidence" value="ECO:0007669"/>
    <property type="project" value="TreeGrafter"/>
</dbReference>
<comment type="catalytic activity">
    <reaction evidence="1">
        <text>Hydrolysis of terminal, non-reducing beta-D-glucosyl residues with release of beta-D-glucose.</text>
        <dbReference type="EC" id="3.2.1.21"/>
    </reaction>
</comment>
<organism evidence="9 10">
    <name type="scientific">Aphanomyces euteiches</name>
    <dbReference type="NCBI Taxonomy" id="100861"/>
    <lineage>
        <taxon>Eukaryota</taxon>
        <taxon>Sar</taxon>
        <taxon>Stramenopiles</taxon>
        <taxon>Oomycota</taxon>
        <taxon>Saprolegniomycetes</taxon>
        <taxon>Saprolegniales</taxon>
        <taxon>Verrucalvaceae</taxon>
        <taxon>Aphanomyces</taxon>
    </lineage>
</organism>
<feature type="signal peptide" evidence="7">
    <location>
        <begin position="1"/>
        <end position="19"/>
    </location>
</feature>
<evidence type="ECO:0000256" key="5">
    <source>
        <dbReference type="ARBA" id="ARBA00022801"/>
    </source>
</evidence>